<dbReference type="PANTHER" id="PTHR43156">
    <property type="entry name" value="STAGE II SPORULATION PROTEIN E-RELATED"/>
    <property type="match status" value="1"/>
</dbReference>
<feature type="domain" description="Response regulatory" evidence="3">
    <location>
        <begin position="3"/>
        <end position="119"/>
    </location>
</feature>
<keyword evidence="2" id="KW-0597">Phosphoprotein</keyword>
<feature type="modified residue" description="4-aspartylphosphate" evidence="2">
    <location>
        <position position="52"/>
    </location>
</feature>
<dbReference type="SUPFAM" id="SSF52172">
    <property type="entry name" value="CheY-like"/>
    <property type="match status" value="1"/>
</dbReference>
<dbReference type="STRING" id="317619.GCA_000332315_01200"/>
<dbReference type="Pfam" id="PF07228">
    <property type="entry name" value="SpoIIE"/>
    <property type="match status" value="1"/>
</dbReference>
<dbReference type="EMBL" id="AJTX02000004">
    <property type="protein sequence ID" value="KKJ00375.1"/>
    <property type="molecule type" value="Genomic_DNA"/>
</dbReference>
<dbReference type="eggNOG" id="COG2208">
    <property type="taxonomic scope" value="Bacteria"/>
</dbReference>
<dbReference type="InterPro" id="IPR052016">
    <property type="entry name" value="Bact_Sigma-Reg"/>
</dbReference>
<dbReference type="Pfam" id="PF00072">
    <property type="entry name" value="Response_reg"/>
    <property type="match status" value="1"/>
</dbReference>
<evidence type="ECO:0000256" key="1">
    <source>
        <dbReference type="ARBA" id="ARBA00022801"/>
    </source>
</evidence>
<dbReference type="PANTHER" id="PTHR43156:SF2">
    <property type="entry name" value="STAGE II SPORULATION PROTEIN E"/>
    <property type="match status" value="1"/>
</dbReference>
<protein>
    <submittedName>
        <fullName evidence="4">Regulator</fullName>
    </submittedName>
</protein>
<keyword evidence="5" id="KW-1185">Reference proteome</keyword>
<reference evidence="4" key="1">
    <citation type="submission" date="2012-04" db="EMBL/GenBank/DDBJ databases">
        <authorList>
            <person name="Borisov I.G."/>
            <person name="Ivanikova N.V."/>
            <person name="Pinevich A.V."/>
        </authorList>
    </citation>
    <scope>NUCLEOTIDE SEQUENCE</scope>
    <source>
        <strain evidence="4">CALU 1027</strain>
    </source>
</reference>
<dbReference type="InterPro" id="IPR001789">
    <property type="entry name" value="Sig_transdc_resp-reg_receiver"/>
</dbReference>
<dbReference type="SMART" id="SM00448">
    <property type="entry name" value="REC"/>
    <property type="match status" value="1"/>
</dbReference>
<dbReference type="Gene3D" id="3.40.50.2300">
    <property type="match status" value="1"/>
</dbReference>
<name>A0A0M2PW30_PROHO</name>
<dbReference type="InterPro" id="IPR011006">
    <property type="entry name" value="CheY-like_superfamily"/>
</dbReference>
<sequence>MAQILVIDDDPAVQMLLRRVLQSQGHGVSLAANGTEGLKLAEEIQPALIICDWMMPGLNGLEVCRQVKANATLSTCFFVLLTSRSSIEDRVMGLDTGADDFLTKPIVEVVELQAKVRAGLRVYQLAKALQAQTRLLESELAEASAYVRSLLPAPMEQPLPIASCFIPSRELGGDCFDYFWLNDRQLVLFLLDMSGHGLGAALPSVYILNLLRSQSLNDVDFSHPDQVLTALNRIFQMGEHGDRYFTIWYGVFNQKTRQLCYGSAGHPPALLLKKTPSQWEVEPLKTKGFPIGMFAQAQYRSETQTMESGSSLYIFSDGVYEIPIGDGKIWGLSGFSSLLQQLHGQNQGTLDAILKTVKDVYKGEVFNDDISLVKATF</sequence>
<dbReference type="SMART" id="SM00331">
    <property type="entry name" value="PP2C_SIG"/>
    <property type="match status" value="1"/>
</dbReference>
<keyword evidence="1" id="KW-0378">Hydrolase</keyword>
<organism evidence="4 5">
    <name type="scientific">Prochlorothrix hollandica PCC 9006 = CALU 1027</name>
    <dbReference type="NCBI Taxonomy" id="317619"/>
    <lineage>
        <taxon>Bacteria</taxon>
        <taxon>Bacillati</taxon>
        <taxon>Cyanobacteriota</taxon>
        <taxon>Cyanophyceae</taxon>
        <taxon>Prochlorotrichales</taxon>
        <taxon>Prochlorotrichaceae</taxon>
        <taxon>Prochlorothrix</taxon>
    </lineage>
</organism>
<dbReference type="GO" id="GO:0016791">
    <property type="term" value="F:phosphatase activity"/>
    <property type="evidence" value="ECO:0007669"/>
    <property type="project" value="TreeGrafter"/>
</dbReference>
<evidence type="ECO:0000313" key="5">
    <source>
        <dbReference type="Proteomes" id="UP000034681"/>
    </source>
</evidence>
<accession>A0A0M2PW30</accession>
<dbReference type="InterPro" id="IPR036457">
    <property type="entry name" value="PPM-type-like_dom_sf"/>
</dbReference>
<dbReference type="Gene3D" id="3.60.40.10">
    <property type="entry name" value="PPM-type phosphatase domain"/>
    <property type="match status" value="1"/>
</dbReference>
<dbReference type="PROSITE" id="PS50110">
    <property type="entry name" value="RESPONSE_REGULATORY"/>
    <property type="match status" value="1"/>
</dbReference>
<evidence type="ECO:0000313" key="4">
    <source>
        <dbReference type="EMBL" id="KKJ00375.1"/>
    </source>
</evidence>
<dbReference type="InterPro" id="IPR001932">
    <property type="entry name" value="PPM-type_phosphatase-like_dom"/>
</dbReference>
<evidence type="ECO:0000256" key="2">
    <source>
        <dbReference type="PROSITE-ProRule" id="PRU00169"/>
    </source>
</evidence>
<proteinExistence type="predicted"/>
<comment type="caution">
    <text evidence="4">The sequence shown here is derived from an EMBL/GenBank/DDBJ whole genome shotgun (WGS) entry which is preliminary data.</text>
</comment>
<evidence type="ECO:0000259" key="3">
    <source>
        <dbReference type="PROSITE" id="PS50110"/>
    </source>
</evidence>
<dbReference type="GO" id="GO:0000160">
    <property type="term" value="P:phosphorelay signal transduction system"/>
    <property type="evidence" value="ECO:0007669"/>
    <property type="project" value="InterPro"/>
</dbReference>
<dbReference type="AlphaFoldDB" id="A0A0M2PW30"/>
<dbReference type="CDD" id="cd17574">
    <property type="entry name" value="REC_OmpR"/>
    <property type="match status" value="1"/>
</dbReference>
<dbReference type="RefSeq" id="WP_017711781.1">
    <property type="nucleotide sequence ID" value="NZ_KB235933.1"/>
</dbReference>
<dbReference type="eggNOG" id="COG0745">
    <property type="taxonomic scope" value="Bacteria"/>
</dbReference>
<gene>
    <name evidence="4" type="ORF">PROH_12055</name>
</gene>
<dbReference type="OrthoDB" id="9763484at2"/>
<dbReference type="Proteomes" id="UP000034681">
    <property type="component" value="Unassembled WGS sequence"/>
</dbReference>